<dbReference type="GO" id="GO:0008889">
    <property type="term" value="F:glycerophosphodiester phosphodiesterase activity"/>
    <property type="evidence" value="ECO:0007669"/>
    <property type="project" value="UniProtKB-EC"/>
</dbReference>
<dbReference type="SUPFAM" id="SSF51695">
    <property type="entry name" value="PLC-like phosphodiesterases"/>
    <property type="match status" value="1"/>
</dbReference>
<dbReference type="InterPro" id="IPR004331">
    <property type="entry name" value="SPX_dom"/>
</dbReference>
<evidence type="ECO:0000313" key="9">
    <source>
        <dbReference type="Proteomes" id="UP001337655"/>
    </source>
</evidence>
<dbReference type="Pfam" id="PF03105">
    <property type="entry name" value="SPX"/>
    <property type="match status" value="1"/>
</dbReference>
<dbReference type="AlphaFoldDB" id="A0AAV9P2Q8"/>
<dbReference type="CDD" id="cd14484">
    <property type="entry name" value="SPX_GDE1_like"/>
    <property type="match status" value="1"/>
</dbReference>
<dbReference type="RefSeq" id="XP_064655585.1">
    <property type="nucleotide sequence ID" value="XM_064806259.1"/>
</dbReference>
<dbReference type="Proteomes" id="UP001337655">
    <property type="component" value="Unassembled WGS sequence"/>
</dbReference>
<feature type="domain" description="SPX" evidence="6">
    <location>
        <begin position="1"/>
        <end position="144"/>
    </location>
</feature>
<name>A0AAV9P2Q8_9PEZI</name>
<dbReference type="GO" id="GO:0046475">
    <property type="term" value="P:glycerophospholipid catabolic process"/>
    <property type="evidence" value="ECO:0007669"/>
    <property type="project" value="TreeGrafter"/>
</dbReference>
<evidence type="ECO:0000256" key="2">
    <source>
        <dbReference type="ARBA" id="ARBA00022801"/>
    </source>
</evidence>
<dbReference type="InterPro" id="IPR002110">
    <property type="entry name" value="Ankyrin_rpt"/>
</dbReference>
<dbReference type="Gene3D" id="1.25.40.20">
    <property type="entry name" value="Ankyrin repeat-containing domain"/>
    <property type="match status" value="2"/>
</dbReference>
<evidence type="ECO:0000259" key="6">
    <source>
        <dbReference type="PROSITE" id="PS51382"/>
    </source>
</evidence>
<dbReference type="InterPro" id="IPR030395">
    <property type="entry name" value="GP_PDE_dom"/>
</dbReference>
<dbReference type="PANTHER" id="PTHR22958">
    <property type="entry name" value="GLYCEROPHOSPHORYL DIESTER PHOSPHODIESTERASE"/>
    <property type="match status" value="1"/>
</dbReference>
<dbReference type="EC" id="3.1.4.46" evidence="8"/>
<proteinExistence type="predicted"/>
<reference evidence="8 9" key="1">
    <citation type="submission" date="2023-08" db="EMBL/GenBank/DDBJ databases">
        <title>Black Yeasts Isolated from many extreme environments.</title>
        <authorList>
            <person name="Coleine C."/>
            <person name="Stajich J.E."/>
            <person name="Selbmann L."/>
        </authorList>
    </citation>
    <scope>NUCLEOTIDE SEQUENCE [LARGE SCALE GENOMIC DNA]</scope>
    <source>
        <strain evidence="8 9">CCFEE 5935</strain>
    </source>
</reference>
<evidence type="ECO:0000256" key="1">
    <source>
        <dbReference type="ARBA" id="ARBA00022737"/>
    </source>
</evidence>
<evidence type="ECO:0000256" key="3">
    <source>
        <dbReference type="ARBA" id="ARBA00023043"/>
    </source>
</evidence>
<dbReference type="InterPro" id="IPR017946">
    <property type="entry name" value="PLC-like_Pdiesterase_TIM-brl"/>
</dbReference>
<comment type="caution">
    <text evidence="8">The sequence shown here is derived from an EMBL/GenBank/DDBJ whole genome shotgun (WGS) entry which is preliminary data.</text>
</comment>
<dbReference type="GeneID" id="89930362"/>
<evidence type="ECO:0000313" key="8">
    <source>
        <dbReference type="EMBL" id="KAK5165501.1"/>
    </source>
</evidence>
<dbReference type="SMART" id="SM00248">
    <property type="entry name" value="ANK"/>
    <property type="match status" value="6"/>
</dbReference>
<feature type="domain" description="GP-PDE" evidence="7">
    <location>
        <begin position="815"/>
        <end position="1141"/>
    </location>
</feature>
<dbReference type="PROSITE" id="PS50088">
    <property type="entry name" value="ANK_REPEAT"/>
    <property type="match status" value="3"/>
</dbReference>
<dbReference type="PANTHER" id="PTHR22958:SF1">
    <property type="entry name" value="GLYCEROPHOSPHOCHOLINE PHOSPHODIESTERASE GPCPD1"/>
    <property type="match status" value="1"/>
</dbReference>
<feature type="region of interest" description="Disordered" evidence="5">
    <location>
        <begin position="897"/>
        <end position="936"/>
    </location>
</feature>
<feature type="repeat" description="ANK" evidence="4">
    <location>
        <begin position="526"/>
        <end position="558"/>
    </location>
</feature>
<dbReference type="PROSITE" id="PS51382">
    <property type="entry name" value="SPX"/>
    <property type="match status" value="1"/>
</dbReference>
<feature type="repeat" description="ANK" evidence="4">
    <location>
        <begin position="455"/>
        <end position="487"/>
    </location>
</feature>
<keyword evidence="1" id="KW-0677">Repeat</keyword>
<keyword evidence="2 8" id="KW-0378">Hydrolase</keyword>
<keyword evidence="3 4" id="KW-0040">ANK repeat</keyword>
<dbReference type="InterPro" id="IPR036770">
    <property type="entry name" value="Ankyrin_rpt-contain_sf"/>
</dbReference>
<dbReference type="SUPFAM" id="SSF48403">
    <property type="entry name" value="Ankyrin repeat"/>
    <property type="match status" value="1"/>
</dbReference>
<dbReference type="PROSITE" id="PS51704">
    <property type="entry name" value="GP_PDE"/>
    <property type="match status" value="1"/>
</dbReference>
<sequence>MKFGQNLPRNQVPEWASSYIDYKALKKLIKTEQKTVEAGEDPDLAGFFYTLDRQLENVDTFYNRKYGDFSRRLRLLQDRFGVARRMPQTMDKQDMEELMEALLEIRGQYRKLQWYGEVNRRGFIKITKKLNKKIPSSTAQSRYLTTKVDPKSFATNNKLLFDLRGINEYLSSLKDVKTTDDASSIHSGSSGSLRHMASKATLQIPPTVVETMETAVKSDDSEQLFASLNNLPFNASEEARHSLHLDLLQRAITQRAFTCIEALLGQVSSIEQDEDMNQRNCLHRLVISMGRARALEMSNGKEGTARIPNGATYINAAEPPVKGPGSFRVVERDPDVHVGKDEQAEQLLRYILDHLSQPQRQSILSKDTYGRLPLHYAAQYGLVQVSLDLIRYMEMWELFDTSDGLDAPAWQDGEGYAPYHLAVINGHYRTAKALLLVDDRHQFTSARLTSDHVETSGAALALATKSNYHQIVKLLVDAGVDINYQDEHGETALHLAARFGYDECVQILLAGSETRQMNLELAEKTYGWTPLFIGCVDGHLSIVKLLVDRGADLKKLDLSGWSAQEHAALRGHLHIAKYLAQFTPPPSIRSSPELFAQDSTTRLKAASLVDRRSNAVSRDGSTTAIPTTKSAEPVKEFGHRYLQDESMVLVSLGSIDDRKSKNTPPVVLEGIELTQVHSTQLDTALSLKVSAHGAKGEQSLFDLPIQENISTSPVTFLARDPMGVKIYFDLVPTYAGDPDKPENRVARGVALLSSIKPNVGVNRMTLQGESTVALLSLPSLEVIGEVNFNFLVIRPFKHPNMSISEDRTYWKKSSTMVIGHRGSGKNMSTKTSLQLGENTMQSFITAANLGASYVEFDVQMTKDHVPVIYHDFLVSETGADVPVHTLTLEQFLALGDTTPRQVRTPSPTRMEQRANGRSRKQRSYSMGAPEGQLRPDLRERMKHTRDFKEKGFKGNSRGDSIQAPFTTLEEMLKKMPKGVGFNIEMKYPMLFESEEQGMDNYAVELNSFVDTVLEMVYDLGNERNILFSSFHPDICLLLSFKQPSIPVLFLTDAGTSEVGDIRASSLQEAIRFASRWNLLGIVAASEPFVMCPRLIQVVKNSNLVCFSYGTLNNDAHNSKLQAQEGIDAVIVDSVARVRKGLTGPQQIPGTPLPGTPATGAQVMTNGITERLELSVGGK</sequence>
<dbReference type="PROSITE" id="PS50297">
    <property type="entry name" value="ANK_REP_REGION"/>
    <property type="match status" value="3"/>
</dbReference>
<feature type="repeat" description="ANK" evidence="4">
    <location>
        <begin position="488"/>
        <end position="509"/>
    </location>
</feature>
<protein>
    <submittedName>
        <fullName evidence="8">Glycerophosphocholine phosphodiesterase</fullName>
        <ecNumber evidence="8">3.1.4.46</ecNumber>
    </submittedName>
</protein>
<dbReference type="Gene3D" id="3.20.20.190">
    <property type="entry name" value="Phosphatidylinositol (PI) phosphodiesterase"/>
    <property type="match status" value="1"/>
</dbReference>
<feature type="compositionally biased region" description="Polar residues" evidence="5">
    <location>
        <begin position="898"/>
        <end position="909"/>
    </location>
</feature>
<evidence type="ECO:0000256" key="4">
    <source>
        <dbReference type="PROSITE-ProRule" id="PRU00023"/>
    </source>
</evidence>
<dbReference type="GO" id="GO:0047389">
    <property type="term" value="F:glycerophosphocholine phosphodiesterase activity"/>
    <property type="evidence" value="ECO:0007669"/>
    <property type="project" value="TreeGrafter"/>
</dbReference>
<accession>A0AAV9P2Q8</accession>
<dbReference type="EMBL" id="JAVRRT010000016">
    <property type="protein sequence ID" value="KAK5165501.1"/>
    <property type="molecule type" value="Genomic_DNA"/>
</dbReference>
<dbReference type="InterPro" id="IPR051578">
    <property type="entry name" value="GDPD"/>
</dbReference>
<evidence type="ECO:0000256" key="5">
    <source>
        <dbReference type="SAM" id="MobiDB-lite"/>
    </source>
</evidence>
<evidence type="ECO:0000259" key="7">
    <source>
        <dbReference type="PROSITE" id="PS51704"/>
    </source>
</evidence>
<dbReference type="Pfam" id="PF25329">
    <property type="entry name" value="C2_GDE1"/>
    <property type="match status" value="1"/>
</dbReference>
<keyword evidence="9" id="KW-1185">Reference proteome</keyword>
<dbReference type="Pfam" id="PF03009">
    <property type="entry name" value="GDPD"/>
    <property type="match status" value="1"/>
</dbReference>
<dbReference type="InterPro" id="IPR057506">
    <property type="entry name" value="C2_GPCPD1"/>
</dbReference>
<organism evidence="8 9">
    <name type="scientific">Saxophila tyrrhenica</name>
    <dbReference type="NCBI Taxonomy" id="1690608"/>
    <lineage>
        <taxon>Eukaryota</taxon>
        <taxon>Fungi</taxon>
        <taxon>Dikarya</taxon>
        <taxon>Ascomycota</taxon>
        <taxon>Pezizomycotina</taxon>
        <taxon>Dothideomycetes</taxon>
        <taxon>Dothideomycetidae</taxon>
        <taxon>Mycosphaerellales</taxon>
        <taxon>Extremaceae</taxon>
        <taxon>Saxophila</taxon>
    </lineage>
</organism>
<dbReference type="Pfam" id="PF12796">
    <property type="entry name" value="Ank_2"/>
    <property type="match status" value="2"/>
</dbReference>
<gene>
    <name evidence="8" type="primary">GDE1_2</name>
    <name evidence="8" type="ORF">LTR77_009030</name>
</gene>
<dbReference type="PRINTS" id="PR01415">
    <property type="entry name" value="ANKYRIN"/>
</dbReference>